<evidence type="ECO:0000313" key="4">
    <source>
        <dbReference type="EMBL" id="KZD23235.1"/>
    </source>
</evidence>
<dbReference type="PROSITE" id="PS50887">
    <property type="entry name" value="GGDEF"/>
    <property type="match status" value="1"/>
</dbReference>
<dbReference type="InterPro" id="IPR043128">
    <property type="entry name" value="Rev_trsase/Diguanyl_cyclase"/>
</dbReference>
<keyword evidence="2" id="KW-0472">Membrane</keyword>
<organism evidence="4 5">
    <name type="scientific">Tardiphaga robiniae</name>
    <dbReference type="NCBI Taxonomy" id="943830"/>
    <lineage>
        <taxon>Bacteria</taxon>
        <taxon>Pseudomonadati</taxon>
        <taxon>Pseudomonadota</taxon>
        <taxon>Alphaproteobacteria</taxon>
        <taxon>Hyphomicrobiales</taxon>
        <taxon>Nitrobacteraceae</taxon>
        <taxon>Tardiphaga</taxon>
    </lineage>
</organism>
<dbReference type="GO" id="GO:0005886">
    <property type="term" value="C:plasma membrane"/>
    <property type="evidence" value="ECO:0007669"/>
    <property type="project" value="TreeGrafter"/>
</dbReference>
<keyword evidence="2" id="KW-1133">Transmembrane helix</keyword>
<feature type="transmembrane region" description="Helical" evidence="2">
    <location>
        <begin position="119"/>
        <end position="141"/>
    </location>
</feature>
<accession>A0A163ZAW6</accession>
<feature type="transmembrane region" description="Helical" evidence="2">
    <location>
        <begin position="37"/>
        <end position="56"/>
    </location>
</feature>
<keyword evidence="2" id="KW-0812">Transmembrane</keyword>
<proteinExistence type="predicted"/>
<dbReference type="PANTHER" id="PTHR45138:SF24">
    <property type="entry name" value="DIGUANYLATE CYCLASE DGCC-RELATED"/>
    <property type="match status" value="1"/>
</dbReference>
<dbReference type="STRING" id="943830.A4A58_07585"/>
<dbReference type="InterPro" id="IPR050469">
    <property type="entry name" value="Diguanylate_Cyclase"/>
</dbReference>
<dbReference type="AlphaFoldDB" id="A0A163ZAW6"/>
<dbReference type="FunFam" id="3.30.70.270:FF:000001">
    <property type="entry name" value="Diguanylate cyclase domain protein"/>
    <property type="match status" value="1"/>
</dbReference>
<reference evidence="4 5" key="1">
    <citation type="submission" date="2016-03" db="EMBL/GenBank/DDBJ databases">
        <title>Microsymbionts genomes from the relict species Vavilovia formosa (Stev.) Fed.</title>
        <authorList>
            <person name="Kopat V."/>
            <person name="Chirak E."/>
            <person name="Kimeklis A."/>
            <person name="Andronov E."/>
        </authorList>
    </citation>
    <scope>NUCLEOTIDE SEQUENCE [LARGE SCALE GENOMIC DNA]</scope>
    <source>
        <strain evidence="4 5">Vaf07</strain>
    </source>
</reference>
<dbReference type="OrthoDB" id="9812260at2"/>
<dbReference type="EMBL" id="LVYV01000012">
    <property type="protein sequence ID" value="KZD23235.1"/>
    <property type="molecule type" value="Genomic_DNA"/>
</dbReference>
<dbReference type="SMART" id="SM00267">
    <property type="entry name" value="GGDEF"/>
    <property type="match status" value="1"/>
</dbReference>
<dbReference type="GO" id="GO:1902201">
    <property type="term" value="P:negative regulation of bacterial-type flagellum-dependent cell motility"/>
    <property type="evidence" value="ECO:0007669"/>
    <property type="project" value="TreeGrafter"/>
</dbReference>
<dbReference type="EC" id="2.7.7.65" evidence="1"/>
<dbReference type="GO" id="GO:0043709">
    <property type="term" value="P:cell adhesion involved in single-species biofilm formation"/>
    <property type="evidence" value="ECO:0007669"/>
    <property type="project" value="TreeGrafter"/>
</dbReference>
<dbReference type="InterPro" id="IPR000160">
    <property type="entry name" value="GGDEF_dom"/>
</dbReference>
<dbReference type="Gene3D" id="3.30.70.270">
    <property type="match status" value="1"/>
</dbReference>
<feature type="transmembrane region" description="Helical" evidence="2">
    <location>
        <begin position="62"/>
        <end position="81"/>
    </location>
</feature>
<sequence>MLNVGTLFTVFTVNFLALGVVWAYVATSYPNLHAARYWTAAALTAAFGTAVSVLRGTDVDPLIPIVLGGGLLLFATSLATIGMNQFYGRPAGWRPQVAIVGASMAGLLLFTLWHDNMAVRVLIYSGGQSITVAMTVPLLLSRKDGGGNAGARLAGWLAIALVVVHAVRSAAALTQIGGGMTFANFNNVQAMMVLVLVFLAMSWNFGFLLMAIDRLRGEVAELALVDDLTGVANRRHLVQRLTEECALARRTQKPFALLAIDLDGFKEINDGHGHAAGDDCLRHFTLMTQSKLRPGDLLARSGGDEFSIILPATTLHEAANIARRILETCRLDAAACAPGEISVAASIGVAQWQPQVGQYPERLIAAADQALYAAKNDGKNRFALCDLEAPSMVPALNMDEAIDRARKLA</sequence>
<name>A0A163ZAW6_9BRAD</name>
<dbReference type="Pfam" id="PF00990">
    <property type="entry name" value="GGDEF"/>
    <property type="match status" value="1"/>
</dbReference>
<evidence type="ECO:0000313" key="5">
    <source>
        <dbReference type="Proteomes" id="UP000076574"/>
    </source>
</evidence>
<feature type="transmembrane region" description="Helical" evidence="2">
    <location>
        <begin position="93"/>
        <end position="113"/>
    </location>
</feature>
<evidence type="ECO:0000256" key="2">
    <source>
        <dbReference type="SAM" id="Phobius"/>
    </source>
</evidence>
<evidence type="ECO:0000256" key="1">
    <source>
        <dbReference type="ARBA" id="ARBA00012528"/>
    </source>
</evidence>
<gene>
    <name evidence="4" type="ORF">A4A58_07585</name>
</gene>
<comment type="caution">
    <text evidence="4">The sequence shown here is derived from an EMBL/GenBank/DDBJ whole genome shotgun (WGS) entry which is preliminary data.</text>
</comment>
<dbReference type="RefSeq" id="WP_068733423.1">
    <property type="nucleotide sequence ID" value="NZ_LVYV01000012.1"/>
</dbReference>
<dbReference type="Proteomes" id="UP000076574">
    <property type="component" value="Unassembled WGS sequence"/>
</dbReference>
<evidence type="ECO:0000259" key="3">
    <source>
        <dbReference type="PROSITE" id="PS50887"/>
    </source>
</evidence>
<dbReference type="CDD" id="cd01949">
    <property type="entry name" value="GGDEF"/>
    <property type="match status" value="1"/>
</dbReference>
<dbReference type="NCBIfam" id="TIGR00254">
    <property type="entry name" value="GGDEF"/>
    <property type="match status" value="1"/>
</dbReference>
<feature type="transmembrane region" description="Helical" evidence="2">
    <location>
        <begin position="6"/>
        <end position="25"/>
    </location>
</feature>
<feature type="transmembrane region" description="Helical" evidence="2">
    <location>
        <begin position="191"/>
        <end position="212"/>
    </location>
</feature>
<dbReference type="PANTHER" id="PTHR45138">
    <property type="entry name" value="REGULATORY COMPONENTS OF SENSORY TRANSDUCTION SYSTEM"/>
    <property type="match status" value="1"/>
</dbReference>
<dbReference type="InterPro" id="IPR029787">
    <property type="entry name" value="Nucleotide_cyclase"/>
</dbReference>
<dbReference type="GO" id="GO:0052621">
    <property type="term" value="F:diguanylate cyclase activity"/>
    <property type="evidence" value="ECO:0007669"/>
    <property type="project" value="UniProtKB-EC"/>
</dbReference>
<feature type="domain" description="GGDEF" evidence="3">
    <location>
        <begin position="253"/>
        <end position="387"/>
    </location>
</feature>
<protein>
    <recommendedName>
        <fullName evidence="1">diguanylate cyclase</fullName>
        <ecNumber evidence="1">2.7.7.65</ecNumber>
    </recommendedName>
</protein>
<keyword evidence="5" id="KW-1185">Reference proteome</keyword>
<dbReference type="SUPFAM" id="SSF55073">
    <property type="entry name" value="Nucleotide cyclase"/>
    <property type="match status" value="1"/>
</dbReference>
<feature type="transmembrane region" description="Helical" evidence="2">
    <location>
        <begin position="153"/>
        <end position="171"/>
    </location>
</feature>